<gene>
    <name evidence="2" type="ORF">HMPREF9123_0513</name>
</gene>
<evidence type="ECO:0000256" key="1">
    <source>
        <dbReference type="SAM" id="MobiDB-lite"/>
    </source>
</evidence>
<dbReference type="HOGENOM" id="CLU_3202370_0_0_4"/>
<dbReference type="EMBL" id="AFAY01000008">
    <property type="protein sequence ID" value="EGF11785.1"/>
    <property type="molecule type" value="Genomic_DNA"/>
</dbReference>
<sequence length="45" mass="4930">MHGGRLKAQLRRSQNPFSPKPRFGCAEAALSDGLRSCFAAPQKRS</sequence>
<name>F2B9V9_9NEIS</name>
<reference evidence="2 3" key="1">
    <citation type="submission" date="2011-02" db="EMBL/GenBank/DDBJ databases">
        <authorList>
            <person name="Muzny D."/>
            <person name="Qin X."/>
            <person name="Deng J."/>
            <person name="Jiang H."/>
            <person name="Liu Y."/>
            <person name="Qu J."/>
            <person name="Song X.-Z."/>
            <person name="Zhang L."/>
            <person name="Thornton R."/>
            <person name="Coyle M."/>
            <person name="Francisco L."/>
            <person name="Jackson L."/>
            <person name="Javaid M."/>
            <person name="Korchina V."/>
            <person name="Kovar C."/>
            <person name="Mata R."/>
            <person name="Mathew T."/>
            <person name="Ngo R."/>
            <person name="Nguyen L."/>
            <person name="Nguyen N."/>
            <person name="Okwuonu G."/>
            <person name="Ongeri F."/>
            <person name="Pham C."/>
            <person name="Simmons D."/>
            <person name="Wilczek-Boney K."/>
            <person name="Hale W."/>
            <person name="Jakkamsetti A."/>
            <person name="Pham P."/>
            <person name="Ruth R."/>
            <person name="San Lucas F."/>
            <person name="Warren J."/>
            <person name="Zhang J."/>
            <person name="Zhao Z."/>
            <person name="Zhou C."/>
            <person name="Zhu D."/>
            <person name="Lee S."/>
            <person name="Bess C."/>
            <person name="Blankenburg K."/>
            <person name="Forbes L."/>
            <person name="Fu Q."/>
            <person name="Gubbala S."/>
            <person name="Hirani K."/>
            <person name="Jayaseelan J.C."/>
            <person name="Lara F."/>
            <person name="Munidasa M."/>
            <person name="Palculict T."/>
            <person name="Patil S."/>
            <person name="Pu L.-L."/>
            <person name="Saada N."/>
            <person name="Tang L."/>
            <person name="Weissenberger G."/>
            <person name="Zhu Y."/>
            <person name="Hemphill L."/>
            <person name="Shang Y."/>
            <person name="Youmans B."/>
            <person name="Ayvaz T."/>
            <person name="Ross M."/>
            <person name="Santibanez J."/>
            <person name="Aqrawi P."/>
            <person name="Gross S."/>
            <person name="Joshi V."/>
            <person name="Fowler G."/>
            <person name="Nazareth L."/>
            <person name="Reid J."/>
            <person name="Worley K."/>
            <person name="Petrosino J."/>
            <person name="Highlander S."/>
            <person name="Gibbs R."/>
        </authorList>
    </citation>
    <scope>NUCLEOTIDE SEQUENCE [LARGE SCALE GENOMIC DNA]</scope>
    <source>
        <strain evidence="2 3">ATCC BAA-1200</strain>
    </source>
</reference>
<accession>F2B9V9</accession>
<protein>
    <submittedName>
        <fullName evidence="2">Uncharacterized protein</fullName>
    </submittedName>
</protein>
<keyword evidence="3" id="KW-1185">Reference proteome</keyword>
<dbReference type="AlphaFoldDB" id="F2B9V9"/>
<evidence type="ECO:0000313" key="2">
    <source>
        <dbReference type="EMBL" id="EGF11785.1"/>
    </source>
</evidence>
<evidence type="ECO:0000313" key="3">
    <source>
        <dbReference type="Proteomes" id="UP000004105"/>
    </source>
</evidence>
<dbReference type="Proteomes" id="UP000004105">
    <property type="component" value="Unassembled WGS sequence"/>
</dbReference>
<organism evidence="2 3">
    <name type="scientific">Neisseria bacilliformis ATCC BAA-1200</name>
    <dbReference type="NCBI Taxonomy" id="888742"/>
    <lineage>
        <taxon>Bacteria</taxon>
        <taxon>Pseudomonadati</taxon>
        <taxon>Pseudomonadota</taxon>
        <taxon>Betaproteobacteria</taxon>
        <taxon>Neisseriales</taxon>
        <taxon>Neisseriaceae</taxon>
        <taxon>Neisseria</taxon>
    </lineage>
</organism>
<feature type="compositionally biased region" description="Basic residues" evidence="1">
    <location>
        <begin position="1"/>
        <end position="10"/>
    </location>
</feature>
<proteinExistence type="predicted"/>
<feature type="region of interest" description="Disordered" evidence="1">
    <location>
        <begin position="1"/>
        <end position="22"/>
    </location>
</feature>
<comment type="caution">
    <text evidence="2">The sequence shown here is derived from an EMBL/GenBank/DDBJ whole genome shotgun (WGS) entry which is preliminary data.</text>
</comment>